<feature type="active site" description="Proton donor; for dehydratase activity" evidence="4">
    <location>
        <position position="1056"/>
    </location>
</feature>
<dbReference type="Pfam" id="PF00109">
    <property type="entry name" value="ketoacyl-synt"/>
    <property type="match status" value="1"/>
</dbReference>
<dbReference type="CDD" id="cd00833">
    <property type="entry name" value="PKS"/>
    <property type="match status" value="1"/>
</dbReference>
<keyword evidence="1" id="KW-0596">Phosphopantetheine</keyword>
<sequence>MNEDNDIAIVGIGCMFPGADNVDEFWQVLINGEDHVREIPPERFIVEAFYDPDPDHPHKTYVKKAGLIKKHDEWDNKFFGISDKEAEQVDPQQHFLLESVHMALEDAGIPKEKIAGSDTGVYIGAMNHDWNSLLRSARGESTNTTVTGTDSSILSARIAYVYNLLGPAITLNTACSSSMVAFHMAAQALKNGEISMAIAGGVSFILDPDVFVNLSSARMASPTGKCHTFSQNADGYARGEGCGIVIMKRLTDALCDRNKIWGILFTGLNQDGHTSSPITSPSGTGTSVGDFTEVDALGSFFSNHSLHEIYIGSVKANIGHLESGAGVAALIKVLLMMKNGLYVPSLHAEPLNPKIPFSKYMFKVCQEVQGWEKNKNGNRIAAINCFGFGGTNAHAIVTDYNDKQQKHCHKIQTCLRSKHYVVLSAEDMVVLFNIARNLGKIIGNHTALKLEDLSSTTLHFRSHYKYRKVFVVENIQELVNENVLFSKEEMPVKCVGKQKPKIVFVYCGVGTTWKGMCKELIKQDEIFKNTIKEIDDHLSTFRDLSLQAIFENEEDLTDPLKNHLAIFACQIGLTAMWGNLGIVPVCIVGQSVGEVAAAYASKTLSLRDAVKVIYFRSINLAEEKNGKMIVIQNCKVEVIEEKCSQLLTGKANVAVYHSPLSCAVSGDASAIEELKTTLIGYQVKVIPLNVQCAYHSHLTEHASVKLEENVKGLSWTYPPKTNVISTVSGQYADESFGSASYWAANVFQPVQFQNAIKEAKKIHSNVVFLEIGPNPVLKAHLHNIFPDSSEDALPSMKRNSEIETFRKTFIDIFGKGIPVLWENVCPITENILQFPLYQFNKRKHLFMPEQMRKNLRGEHHLSNNMLISPISGSSNEFEIFISKENTPFVYEHLVDERVVMPGAIYGEIGMEIGNILTPKSGCSDFSISWSIHKAFLVKDHEQKLLVKARRESETMYTYETFSHEHSSSISSGKITFEKLPESPKIEIERLLSILRSEIKSSFVYTALQTVGFQHGPIYRTIKKCGIRDKEVVCEVLLSDDVMNELQRTCIHPVVIDTMFQSCIGIRLQNVDGTKTKILPAKVSQMQLRHRLSQHMICYTKLEYENPLKASFSIFLLLQNGSAAAEIRGFQVEKVDAPDNIHSLSYYEDWTQTEIAKPAEQSDSKNVILISWNHQFISLLQNAFNKKQNTVTVYSILLTENFQKEISVLKNQACIRNATLIFIPGIPGIDDNTTGKRLIDSVRNQSNAFLQLLKVFYEANMHIVVVTNETQPCVSKKTKVIGAELWGMVRAVTHEGTKLVFTLLDIDCLNQCALQNIIKLSTCSGLSNVYGPRELAIRHDVVFSNNIRRMPESFHTRLYRRSLQMPPQATCFSIRENVNNADMVIGIPSIDKFCQAKICVKPIQVLPCNTETFFSPSNNYLAPSLSEKNIYGNEIRICEIDGVAKLNKTDIEVIACCHLELKSELKIDKKFVIPKSRFKGYKIGHMHSAIIALTIADHIATKSNVLIAFSKKNETLHNFLNVLLKEKKCFMEYDQLSWKSLQHTRVTDLIILNHDGYIDKEKLCLQYPSLRNCVFLKNSKALSGNDGYDSVQFHYIDVDDLYEPSHLCYIIQRSFRVLMSLLKQKKAKNLPDLGCALNVLELTKQIEIRTPEEFLIRKDSAYVVVGGLTGLGWLIIKYLAKRNAKLVISLSRRSLSKEAEQRILNITNLHGTEIIHTEADITNLDNLTKAIRSVQQKMPNVPIRGVFQGAAVLNDNTVPKMTQEAFNLPLDVKILGTWNLHVVTKHMDLDIFLMHSSVASAFGNYSQTNYAAANAFEDSFSHYRASLGLPTQTINWGALAVGMGSNPDLKDIFHHKGMHLMSAEKICTCLTQMLLSNQTQGIFVDFDIKRFLTSTNLKWQHSKYVGLVPVEEELSSEKELVVGDNTADVENMTTIVKNIAAKILMMESSELKDTNALAEFGVDSQNAIEIMNTIFAMTKGVNQPDMWRKMMQFVIRLNSTLRRSATYINRENESAEYTDVEDFIFIFEHAKVKRARNIQILELSHSVLSVFYDEKADKEYVTALKPVPAWLDKPKMDIASLYEMKLRGVVDKCKEYWKNRLGLCKTSSSLQNRFGSVTQSLSDSFKYTHKAERISLIMEVDLRFHIPELQEQIYPCSNFVPIISTDFHDQNATLEDILTRNNKIIENDILHSLLPFVIIKELNEFDSQIHEKHSFLFNMLSDEHQYINFESVHIERSKQFETMLYALHNQTNSSLEMEFHFCPERIDCKVVSAAVDILVSLIDDLPIVCKNTFTLTKIQKMVNELEKKILPAGKFFLVNYNGKRQVVNLAIEEGKSPALTWGKEVDSKAYFSDIKNVSFGNANDKYKIELRCKEKHVTFETPELDLCQMWLDFVRSQSPVKGHSHNGRNANYSASGEPFVENTYL</sequence>
<feature type="domain" description="PKS/mFAS DH" evidence="6">
    <location>
        <begin position="859"/>
        <end position="1140"/>
    </location>
</feature>
<dbReference type="Gene3D" id="3.40.47.10">
    <property type="match status" value="2"/>
</dbReference>
<dbReference type="Pfam" id="PF00698">
    <property type="entry name" value="Acyl_transf_1"/>
    <property type="match status" value="1"/>
</dbReference>
<dbReference type="SUPFAM" id="SSF52151">
    <property type="entry name" value="FabD/lysophospholipase-like"/>
    <property type="match status" value="1"/>
</dbReference>
<dbReference type="Gene3D" id="3.10.129.110">
    <property type="entry name" value="Polyketide synthase dehydratase"/>
    <property type="match status" value="1"/>
</dbReference>
<dbReference type="Gene3D" id="3.40.366.10">
    <property type="entry name" value="Malonyl-Coenzyme A Acyl Carrier Protein, domain 2"/>
    <property type="match status" value="1"/>
</dbReference>
<dbReference type="InterPro" id="IPR016035">
    <property type="entry name" value="Acyl_Trfase/lysoPLipase"/>
</dbReference>
<dbReference type="InterPro" id="IPR013968">
    <property type="entry name" value="PKS_KR"/>
</dbReference>
<feature type="region of interest" description="C-terminal hotdog fold" evidence="4">
    <location>
        <begin position="995"/>
        <end position="1140"/>
    </location>
</feature>
<dbReference type="Pfam" id="PF14765">
    <property type="entry name" value="PS-DH"/>
    <property type="match status" value="1"/>
</dbReference>
<dbReference type="InterPro" id="IPR042104">
    <property type="entry name" value="PKS_dehydratase_sf"/>
</dbReference>
<dbReference type="InterPro" id="IPR016036">
    <property type="entry name" value="Malonyl_transacylase_ACP-bd"/>
</dbReference>
<dbReference type="InterPro" id="IPR001227">
    <property type="entry name" value="Ac_transferase_dom_sf"/>
</dbReference>
<dbReference type="InterPro" id="IPR036291">
    <property type="entry name" value="NAD(P)-bd_dom_sf"/>
</dbReference>
<feature type="region of interest" description="N-terminal hotdog fold" evidence="4">
    <location>
        <begin position="859"/>
        <end position="981"/>
    </location>
</feature>
<dbReference type="Pfam" id="PF16197">
    <property type="entry name" value="KAsynt_C_assoc"/>
    <property type="match status" value="1"/>
</dbReference>
<dbReference type="PROSITE" id="PS00606">
    <property type="entry name" value="KS3_1"/>
    <property type="match status" value="1"/>
</dbReference>
<dbReference type="InterPro" id="IPR016039">
    <property type="entry name" value="Thiolase-like"/>
</dbReference>
<dbReference type="InterPro" id="IPR057326">
    <property type="entry name" value="KR_dom"/>
</dbReference>
<dbReference type="GO" id="GO:0006633">
    <property type="term" value="P:fatty acid biosynthetic process"/>
    <property type="evidence" value="ECO:0007669"/>
    <property type="project" value="InterPro"/>
</dbReference>
<dbReference type="EnsemblMetazoa" id="G19192.1">
    <property type="protein sequence ID" value="G19192.1:cds"/>
    <property type="gene ID" value="G19192"/>
</dbReference>
<dbReference type="PANTHER" id="PTHR45681:SF8">
    <property type="entry name" value="CARRIER DOMAIN-CONTAINING PROTEIN"/>
    <property type="match status" value="1"/>
</dbReference>
<evidence type="ECO:0000256" key="3">
    <source>
        <dbReference type="ARBA" id="ARBA00022679"/>
    </source>
</evidence>
<dbReference type="PANTHER" id="PTHR45681">
    <property type="entry name" value="POLYKETIDE SYNTHASE 44-RELATED"/>
    <property type="match status" value="1"/>
</dbReference>
<dbReference type="SMART" id="SM00822">
    <property type="entry name" value="PKS_KR"/>
    <property type="match status" value="1"/>
</dbReference>
<dbReference type="SMART" id="SM00825">
    <property type="entry name" value="PKS_KS"/>
    <property type="match status" value="1"/>
</dbReference>
<evidence type="ECO:0000259" key="5">
    <source>
        <dbReference type="PROSITE" id="PS52004"/>
    </source>
</evidence>
<dbReference type="Pfam" id="PF08659">
    <property type="entry name" value="KR"/>
    <property type="match status" value="1"/>
</dbReference>
<evidence type="ECO:0000259" key="6">
    <source>
        <dbReference type="PROSITE" id="PS52019"/>
    </source>
</evidence>
<dbReference type="SUPFAM" id="SSF51735">
    <property type="entry name" value="NAD(P)-binding Rossmann-fold domains"/>
    <property type="match status" value="1"/>
</dbReference>
<dbReference type="InterPro" id="IPR014030">
    <property type="entry name" value="Ketoacyl_synth_N"/>
</dbReference>
<dbReference type="SUPFAM" id="SSF55048">
    <property type="entry name" value="Probable ACP-binding domain of malonyl-CoA ACP transacylase"/>
    <property type="match status" value="1"/>
</dbReference>
<reference evidence="7" key="1">
    <citation type="submission" date="2022-08" db="UniProtKB">
        <authorList>
            <consortium name="EnsemblMetazoa"/>
        </authorList>
    </citation>
    <scope>IDENTIFICATION</scope>
    <source>
        <strain evidence="7">05x7-T-G4-1.051#20</strain>
    </source>
</reference>
<dbReference type="InterPro" id="IPR018201">
    <property type="entry name" value="Ketoacyl_synth_AS"/>
</dbReference>
<proteinExistence type="predicted"/>
<dbReference type="InterPro" id="IPR014031">
    <property type="entry name" value="Ketoacyl_synth_C"/>
</dbReference>
<accession>A0A8W8JHV5</accession>
<organism evidence="7 8">
    <name type="scientific">Magallana gigas</name>
    <name type="common">Pacific oyster</name>
    <name type="synonym">Crassostrea gigas</name>
    <dbReference type="NCBI Taxonomy" id="29159"/>
    <lineage>
        <taxon>Eukaryota</taxon>
        <taxon>Metazoa</taxon>
        <taxon>Spiralia</taxon>
        <taxon>Lophotrochozoa</taxon>
        <taxon>Mollusca</taxon>
        <taxon>Bivalvia</taxon>
        <taxon>Autobranchia</taxon>
        <taxon>Pteriomorphia</taxon>
        <taxon>Ostreida</taxon>
        <taxon>Ostreoidea</taxon>
        <taxon>Ostreidae</taxon>
        <taxon>Magallana</taxon>
    </lineage>
</organism>
<dbReference type="InterPro" id="IPR049900">
    <property type="entry name" value="PKS_mFAS_DH"/>
</dbReference>
<dbReference type="PROSITE" id="PS52004">
    <property type="entry name" value="KS3_2"/>
    <property type="match status" value="1"/>
</dbReference>
<evidence type="ECO:0000256" key="1">
    <source>
        <dbReference type="ARBA" id="ARBA00022450"/>
    </source>
</evidence>
<evidence type="ECO:0000256" key="4">
    <source>
        <dbReference type="PROSITE-ProRule" id="PRU01363"/>
    </source>
</evidence>
<dbReference type="Proteomes" id="UP000005408">
    <property type="component" value="Unassembled WGS sequence"/>
</dbReference>
<dbReference type="InterPro" id="IPR020841">
    <property type="entry name" value="PKS_Beta-ketoAc_synthase_dom"/>
</dbReference>
<dbReference type="SUPFAM" id="SSF53901">
    <property type="entry name" value="Thiolase-like"/>
    <property type="match status" value="2"/>
</dbReference>
<dbReference type="InterPro" id="IPR032821">
    <property type="entry name" value="PKS_assoc"/>
</dbReference>
<dbReference type="Pfam" id="PF02801">
    <property type="entry name" value="Ketoacyl-synt_C"/>
    <property type="match status" value="1"/>
</dbReference>
<dbReference type="Gene3D" id="3.30.70.3290">
    <property type="match status" value="1"/>
</dbReference>
<dbReference type="InterPro" id="IPR050444">
    <property type="entry name" value="Polyketide_Synthase"/>
</dbReference>
<feature type="domain" description="Ketosynthase family 3 (KS3)" evidence="5">
    <location>
        <begin position="4"/>
        <end position="399"/>
    </location>
</feature>
<protein>
    <recommendedName>
        <fullName evidence="9">Carrier domain-containing protein</fullName>
    </recommendedName>
</protein>
<evidence type="ECO:0008006" key="9">
    <source>
        <dbReference type="Google" id="ProtNLM"/>
    </source>
</evidence>
<evidence type="ECO:0000256" key="2">
    <source>
        <dbReference type="ARBA" id="ARBA00022553"/>
    </source>
</evidence>
<keyword evidence="8" id="KW-1185">Reference proteome</keyword>
<dbReference type="InterPro" id="IPR014043">
    <property type="entry name" value="Acyl_transferase_dom"/>
</dbReference>
<name>A0A8W8JHV5_MAGGI</name>
<dbReference type="PROSITE" id="PS52019">
    <property type="entry name" value="PKS_MFAS_DH"/>
    <property type="match status" value="1"/>
</dbReference>
<keyword evidence="2" id="KW-0597">Phosphoprotein</keyword>
<evidence type="ECO:0000313" key="8">
    <source>
        <dbReference type="Proteomes" id="UP000005408"/>
    </source>
</evidence>
<dbReference type="Gene3D" id="3.40.50.720">
    <property type="entry name" value="NAD(P)-binding Rossmann-like Domain"/>
    <property type="match status" value="2"/>
</dbReference>
<feature type="active site" description="Proton acceptor; for dehydratase activity" evidence="4">
    <location>
        <position position="892"/>
    </location>
</feature>
<evidence type="ECO:0000313" key="7">
    <source>
        <dbReference type="EnsemblMetazoa" id="G19192.1:cds"/>
    </source>
</evidence>
<dbReference type="SMART" id="SM00827">
    <property type="entry name" value="PKS_AT"/>
    <property type="match status" value="1"/>
</dbReference>
<dbReference type="GO" id="GO:0004315">
    <property type="term" value="F:3-oxoacyl-[acyl-carrier-protein] synthase activity"/>
    <property type="evidence" value="ECO:0007669"/>
    <property type="project" value="InterPro"/>
</dbReference>
<keyword evidence="3" id="KW-0808">Transferase</keyword>
<dbReference type="InterPro" id="IPR049551">
    <property type="entry name" value="PKS_DH_C"/>
</dbReference>